<dbReference type="OrthoDB" id="957443at2"/>
<feature type="transmembrane region" description="Helical" evidence="5">
    <location>
        <begin position="80"/>
        <end position="102"/>
    </location>
</feature>
<keyword evidence="2 5" id="KW-0812">Transmembrane</keyword>
<dbReference type="Pfam" id="PF04138">
    <property type="entry name" value="GtrA_DPMS_TM"/>
    <property type="match status" value="1"/>
</dbReference>
<dbReference type="AlphaFoldDB" id="A0A2S7ITS0"/>
<dbReference type="InterPro" id="IPR007267">
    <property type="entry name" value="GtrA_DPMS_TM"/>
</dbReference>
<comment type="subcellular location">
    <subcellularLocation>
        <location evidence="1">Membrane</location>
        <topology evidence="1">Multi-pass membrane protein</topology>
    </subcellularLocation>
</comment>
<organism evidence="7 8">
    <name type="scientific">Siphonobacter curvatus</name>
    <dbReference type="NCBI Taxonomy" id="2094562"/>
    <lineage>
        <taxon>Bacteria</taxon>
        <taxon>Pseudomonadati</taxon>
        <taxon>Bacteroidota</taxon>
        <taxon>Cytophagia</taxon>
        <taxon>Cytophagales</taxon>
        <taxon>Cytophagaceae</taxon>
        <taxon>Siphonobacter</taxon>
    </lineage>
</organism>
<feature type="transmembrane region" description="Helical" evidence="5">
    <location>
        <begin position="14"/>
        <end position="35"/>
    </location>
</feature>
<evidence type="ECO:0000256" key="1">
    <source>
        <dbReference type="ARBA" id="ARBA00004141"/>
    </source>
</evidence>
<reference evidence="8" key="1">
    <citation type="submission" date="2018-02" db="EMBL/GenBank/DDBJ databases">
        <title>Genome sequencing of Solimonas sp. HR-BB.</title>
        <authorList>
            <person name="Lee Y."/>
            <person name="Jeon C.O."/>
        </authorList>
    </citation>
    <scope>NUCLEOTIDE SEQUENCE [LARGE SCALE GENOMIC DNA]</scope>
    <source>
        <strain evidence="8">HR-U</strain>
    </source>
</reference>
<evidence type="ECO:0000256" key="2">
    <source>
        <dbReference type="ARBA" id="ARBA00022692"/>
    </source>
</evidence>
<gene>
    <name evidence="7" type="ORF">C5O19_13600</name>
</gene>
<evidence type="ECO:0000256" key="5">
    <source>
        <dbReference type="SAM" id="Phobius"/>
    </source>
</evidence>
<evidence type="ECO:0000256" key="3">
    <source>
        <dbReference type="ARBA" id="ARBA00022989"/>
    </source>
</evidence>
<evidence type="ECO:0000313" key="7">
    <source>
        <dbReference type="EMBL" id="PQA61104.1"/>
    </source>
</evidence>
<keyword evidence="4 5" id="KW-0472">Membrane</keyword>
<dbReference type="Proteomes" id="UP000239590">
    <property type="component" value="Unassembled WGS sequence"/>
</dbReference>
<feature type="domain" description="GtrA/DPMS transmembrane" evidence="6">
    <location>
        <begin position="17"/>
        <end position="106"/>
    </location>
</feature>
<evidence type="ECO:0000313" key="8">
    <source>
        <dbReference type="Proteomes" id="UP000239590"/>
    </source>
</evidence>
<dbReference type="EMBL" id="PTRA01000001">
    <property type="protein sequence ID" value="PQA61104.1"/>
    <property type="molecule type" value="Genomic_DNA"/>
</dbReference>
<keyword evidence="3 5" id="KW-1133">Transmembrane helix</keyword>
<evidence type="ECO:0000259" key="6">
    <source>
        <dbReference type="Pfam" id="PF04138"/>
    </source>
</evidence>
<keyword evidence="8" id="KW-1185">Reference proteome</keyword>
<dbReference type="GO" id="GO:0016020">
    <property type="term" value="C:membrane"/>
    <property type="evidence" value="ECO:0007669"/>
    <property type="project" value="UniProtKB-SubCell"/>
</dbReference>
<sequence>METKKSKLLNTRDLIAYFLVAGTGAAVQIIAGGFFREYMSYYASVSLGYIVSFIVGFVLTKLFAFDAKSSGQTRREMVKFGMVAVLSFFITLGGSSLALYVFNVIHPEPLFYEFPLSFLPEKARNINVKEFGGLLVGMGLSFTSNYIMHKTFTFKSTGFYDRIKDYLKGIPE</sequence>
<proteinExistence type="predicted"/>
<feature type="transmembrane region" description="Helical" evidence="5">
    <location>
        <begin position="41"/>
        <end position="59"/>
    </location>
</feature>
<evidence type="ECO:0000256" key="4">
    <source>
        <dbReference type="ARBA" id="ARBA00023136"/>
    </source>
</evidence>
<protein>
    <submittedName>
        <fullName evidence="7">GtrA family protein</fullName>
    </submittedName>
</protein>
<accession>A0A2S7ITS0</accession>
<feature type="transmembrane region" description="Helical" evidence="5">
    <location>
        <begin position="131"/>
        <end position="148"/>
    </location>
</feature>
<dbReference type="GO" id="GO:0000271">
    <property type="term" value="P:polysaccharide biosynthetic process"/>
    <property type="evidence" value="ECO:0007669"/>
    <property type="project" value="InterPro"/>
</dbReference>
<comment type="caution">
    <text evidence="7">The sequence shown here is derived from an EMBL/GenBank/DDBJ whole genome shotgun (WGS) entry which is preliminary data.</text>
</comment>
<name>A0A2S7ITS0_9BACT</name>